<dbReference type="Gene3D" id="3.40.50.20">
    <property type="match status" value="1"/>
</dbReference>
<dbReference type="Pfam" id="PF06230">
    <property type="entry name" value="LpxI_C"/>
    <property type="match status" value="1"/>
</dbReference>
<dbReference type="InterPro" id="IPR053174">
    <property type="entry name" value="LpxI"/>
</dbReference>
<dbReference type="Proteomes" id="UP000199073">
    <property type="component" value="Unassembled WGS sequence"/>
</dbReference>
<dbReference type="Gene3D" id="3.40.140.80">
    <property type="match status" value="1"/>
</dbReference>
<dbReference type="PANTHER" id="PTHR39962">
    <property type="entry name" value="BLL4848 PROTEIN"/>
    <property type="match status" value="1"/>
</dbReference>
<dbReference type="InterPro" id="IPR010415">
    <property type="entry name" value="LpxI_C"/>
</dbReference>
<protein>
    <recommendedName>
        <fullName evidence="5">UDP-2,3-diacylglucosamine pyrophosphatase LpxI</fullName>
    </recommendedName>
</protein>
<dbReference type="Pfam" id="PF17930">
    <property type="entry name" value="LpxI_N"/>
    <property type="match status" value="1"/>
</dbReference>
<evidence type="ECO:0000313" key="3">
    <source>
        <dbReference type="EMBL" id="SDO99060.1"/>
    </source>
</evidence>
<reference evidence="3 4" key="1">
    <citation type="submission" date="2016-10" db="EMBL/GenBank/DDBJ databases">
        <authorList>
            <person name="de Groot N.N."/>
        </authorList>
    </citation>
    <scope>NUCLEOTIDE SEQUENCE [LARGE SCALE GENOMIC DNA]</scope>
    <source>
        <strain evidence="3 4">DSM 12130</strain>
    </source>
</reference>
<dbReference type="InterPro" id="IPR043167">
    <property type="entry name" value="LpxI_C_sf"/>
</dbReference>
<evidence type="ECO:0000259" key="1">
    <source>
        <dbReference type="Pfam" id="PF06230"/>
    </source>
</evidence>
<keyword evidence="4" id="KW-1185">Reference proteome</keyword>
<organism evidence="3 4">
    <name type="scientific">Desulforhopalus singaporensis</name>
    <dbReference type="NCBI Taxonomy" id="91360"/>
    <lineage>
        <taxon>Bacteria</taxon>
        <taxon>Pseudomonadati</taxon>
        <taxon>Thermodesulfobacteriota</taxon>
        <taxon>Desulfobulbia</taxon>
        <taxon>Desulfobulbales</taxon>
        <taxon>Desulfocapsaceae</taxon>
        <taxon>Desulforhopalus</taxon>
    </lineage>
</organism>
<dbReference type="AlphaFoldDB" id="A0A1H0P319"/>
<feature type="domain" description="LpxI C-terminal" evidence="1">
    <location>
        <begin position="142"/>
        <end position="271"/>
    </location>
</feature>
<evidence type="ECO:0000313" key="4">
    <source>
        <dbReference type="Proteomes" id="UP000199073"/>
    </source>
</evidence>
<gene>
    <name evidence="3" type="ORF">SAMN05660330_01547</name>
</gene>
<proteinExistence type="predicted"/>
<dbReference type="EMBL" id="FNJI01000008">
    <property type="protein sequence ID" value="SDO99060.1"/>
    <property type="molecule type" value="Genomic_DNA"/>
</dbReference>
<name>A0A1H0P319_9BACT</name>
<evidence type="ECO:0000259" key="2">
    <source>
        <dbReference type="Pfam" id="PF17930"/>
    </source>
</evidence>
<feature type="domain" description="LpxI N-terminal" evidence="2">
    <location>
        <begin position="10"/>
        <end position="139"/>
    </location>
</feature>
<accession>A0A1H0P319</accession>
<dbReference type="STRING" id="91360.SAMN05660330_01547"/>
<dbReference type="InterPro" id="IPR041255">
    <property type="entry name" value="LpxI_N"/>
</dbReference>
<evidence type="ECO:0008006" key="5">
    <source>
        <dbReference type="Google" id="ProtNLM"/>
    </source>
</evidence>
<dbReference type="PANTHER" id="PTHR39962:SF1">
    <property type="entry name" value="LPXI FAMILY PROTEIN"/>
    <property type="match status" value="1"/>
</dbReference>
<dbReference type="OrthoDB" id="9789836at2"/>
<sequence length="284" mass="31148">MQTKDVDRENIGIIAGGGQFPLNFIEAAKRENRRVVVVAHKGETSQQVADAADAVCWVKLGQLGRLISFFKKEGVAETVFLGTITKTRIFRDVLPDLKALALWNKIDRKQDDAILRAIANLLESEGIMVLESTTYLEHLLFPPGVLTKARPNKAQRRDIEFGWYNAREIGRLDIGQCVVVRDCTVLAVEAIEGTDKTILRGGKLAGEKAVVVKVRKPGQDFRFDLPATGLATVQTLARVKGSVLAVEAGQSLVFDREEMIKEADRAGIVVVGVVERDDGTLEIG</sequence>